<accession>A0AAV6YL00</accession>
<organism evidence="1 2">
    <name type="scientific">Engystomops pustulosus</name>
    <name type="common">Tungara frog</name>
    <name type="synonym">Physalaemus pustulosus</name>
    <dbReference type="NCBI Taxonomy" id="76066"/>
    <lineage>
        <taxon>Eukaryota</taxon>
        <taxon>Metazoa</taxon>
        <taxon>Chordata</taxon>
        <taxon>Craniata</taxon>
        <taxon>Vertebrata</taxon>
        <taxon>Euteleostomi</taxon>
        <taxon>Amphibia</taxon>
        <taxon>Batrachia</taxon>
        <taxon>Anura</taxon>
        <taxon>Neobatrachia</taxon>
        <taxon>Hyloidea</taxon>
        <taxon>Leptodactylidae</taxon>
        <taxon>Leiuperinae</taxon>
        <taxon>Engystomops</taxon>
    </lineage>
</organism>
<protein>
    <submittedName>
        <fullName evidence="1">Uncharacterized protein</fullName>
    </submittedName>
</protein>
<proteinExistence type="predicted"/>
<dbReference type="Proteomes" id="UP000824782">
    <property type="component" value="Unassembled WGS sequence"/>
</dbReference>
<evidence type="ECO:0000313" key="1">
    <source>
        <dbReference type="EMBL" id="KAG8534523.1"/>
    </source>
</evidence>
<name>A0AAV6YL00_ENGPU</name>
<evidence type="ECO:0000313" key="2">
    <source>
        <dbReference type="Proteomes" id="UP000824782"/>
    </source>
</evidence>
<reference evidence="1" key="1">
    <citation type="thesis" date="2020" institute="ProQuest LLC" country="789 East Eisenhower Parkway, Ann Arbor, MI, USA">
        <title>Comparative Genomics and Chromosome Evolution.</title>
        <authorList>
            <person name="Mudd A.B."/>
        </authorList>
    </citation>
    <scope>NUCLEOTIDE SEQUENCE</scope>
    <source>
        <strain evidence="1">237g6f4</strain>
        <tissue evidence="1">Blood</tissue>
    </source>
</reference>
<dbReference type="AlphaFoldDB" id="A0AAV6YL00"/>
<comment type="caution">
    <text evidence="1">The sequence shown here is derived from an EMBL/GenBank/DDBJ whole genome shotgun (WGS) entry which is preliminary data.</text>
</comment>
<keyword evidence="2" id="KW-1185">Reference proteome</keyword>
<gene>
    <name evidence="1" type="ORF">GDO81_019236</name>
</gene>
<sequence length="98" mass="10842">MLQVPHPWIWGSSASILQILSSSLRLDGERWWRPFSSLSRDGDGFRSRLWLGQTGMVTEFTVLVWNGHRDASLGLGPGSGWAGQGWSKRCSEASAVLL</sequence>
<dbReference type="EMBL" id="WNYA01101785">
    <property type="protein sequence ID" value="KAG8534523.1"/>
    <property type="molecule type" value="Genomic_DNA"/>
</dbReference>